<dbReference type="GO" id="GO:0016020">
    <property type="term" value="C:membrane"/>
    <property type="evidence" value="ECO:0007669"/>
    <property type="project" value="UniProtKB-SubCell"/>
</dbReference>
<dbReference type="Gene3D" id="1.20.1540.10">
    <property type="entry name" value="Rhomboid-like"/>
    <property type="match status" value="1"/>
</dbReference>
<evidence type="ECO:0000256" key="2">
    <source>
        <dbReference type="ARBA" id="ARBA00009045"/>
    </source>
</evidence>
<evidence type="ECO:0000256" key="3">
    <source>
        <dbReference type="ARBA" id="ARBA00022692"/>
    </source>
</evidence>
<feature type="transmembrane region" description="Helical" evidence="7">
    <location>
        <begin position="378"/>
        <end position="398"/>
    </location>
</feature>
<dbReference type="EMBL" id="BEGY01000106">
    <property type="protein sequence ID" value="GAX83749.1"/>
    <property type="molecule type" value="Genomic_DNA"/>
</dbReference>
<keyword evidence="10" id="KW-1185">Reference proteome</keyword>
<protein>
    <recommendedName>
        <fullName evidence="8">Peptidase S54 rhomboid domain-containing protein</fullName>
    </recommendedName>
</protein>
<evidence type="ECO:0000259" key="8">
    <source>
        <dbReference type="Pfam" id="PF01694"/>
    </source>
</evidence>
<evidence type="ECO:0000256" key="7">
    <source>
        <dbReference type="SAM" id="Phobius"/>
    </source>
</evidence>
<dbReference type="InterPro" id="IPR050925">
    <property type="entry name" value="Rhomboid_protease_S54"/>
</dbReference>
<dbReference type="SUPFAM" id="SSF144091">
    <property type="entry name" value="Rhomboid-like"/>
    <property type="match status" value="1"/>
</dbReference>
<comment type="caution">
    <text evidence="9">The sequence shown here is derived from an EMBL/GenBank/DDBJ whole genome shotgun (WGS) entry which is preliminary data.</text>
</comment>
<feature type="region of interest" description="Disordered" evidence="6">
    <location>
        <begin position="140"/>
        <end position="162"/>
    </location>
</feature>
<feature type="transmembrane region" description="Helical" evidence="7">
    <location>
        <begin position="274"/>
        <end position="294"/>
    </location>
</feature>
<dbReference type="PANTHER" id="PTHR43731">
    <property type="entry name" value="RHOMBOID PROTEASE"/>
    <property type="match status" value="1"/>
</dbReference>
<organism evidence="9 10">
    <name type="scientific">Chlamydomonas eustigma</name>
    <dbReference type="NCBI Taxonomy" id="1157962"/>
    <lineage>
        <taxon>Eukaryota</taxon>
        <taxon>Viridiplantae</taxon>
        <taxon>Chlorophyta</taxon>
        <taxon>core chlorophytes</taxon>
        <taxon>Chlorophyceae</taxon>
        <taxon>CS clade</taxon>
        <taxon>Chlamydomonadales</taxon>
        <taxon>Chlamydomonadaceae</taxon>
        <taxon>Chlamydomonas</taxon>
    </lineage>
</organism>
<dbReference type="InterPro" id="IPR022764">
    <property type="entry name" value="Peptidase_S54_rhomboid_dom"/>
</dbReference>
<reference evidence="9 10" key="1">
    <citation type="submission" date="2017-08" db="EMBL/GenBank/DDBJ databases">
        <title>Acidophilic green algal genome provides insights into adaptation to an acidic environment.</title>
        <authorList>
            <person name="Hirooka S."/>
            <person name="Hirose Y."/>
            <person name="Kanesaki Y."/>
            <person name="Higuchi S."/>
            <person name="Fujiwara T."/>
            <person name="Onuma R."/>
            <person name="Era A."/>
            <person name="Ohbayashi R."/>
            <person name="Uzuka A."/>
            <person name="Nozaki H."/>
            <person name="Yoshikawa H."/>
            <person name="Miyagishima S.Y."/>
        </authorList>
    </citation>
    <scope>NUCLEOTIDE SEQUENCE [LARGE SCALE GENOMIC DNA]</scope>
    <source>
        <strain evidence="9 10">NIES-2499</strain>
    </source>
</reference>
<accession>A0A250XLE6</accession>
<evidence type="ECO:0000313" key="10">
    <source>
        <dbReference type="Proteomes" id="UP000232323"/>
    </source>
</evidence>
<dbReference type="Pfam" id="PF01694">
    <property type="entry name" value="Rhomboid"/>
    <property type="match status" value="1"/>
</dbReference>
<dbReference type="GO" id="GO:0004252">
    <property type="term" value="F:serine-type endopeptidase activity"/>
    <property type="evidence" value="ECO:0007669"/>
    <property type="project" value="InterPro"/>
</dbReference>
<feature type="transmembrane region" description="Helical" evidence="7">
    <location>
        <begin position="300"/>
        <end position="317"/>
    </location>
</feature>
<dbReference type="InterPro" id="IPR035952">
    <property type="entry name" value="Rhomboid-like_sf"/>
</dbReference>
<feature type="domain" description="Peptidase S54 rhomboid" evidence="8">
    <location>
        <begin position="237"/>
        <end position="369"/>
    </location>
</feature>
<evidence type="ECO:0000256" key="1">
    <source>
        <dbReference type="ARBA" id="ARBA00004141"/>
    </source>
</evidence>
<dbReference type="Proteomes" id="UP000232323">
    <property type="component" value="Unassembled WGS sequence"/>
</dbReference>
<evidence type="ECO:0000256" key="5">
    <source>
        <dbReference type="ARBA" id="ARBA00023136"/>
    </source>
</evidence>
<gene>
    <name evidence="9" type="ORF">CEUSTIGMA_g11174.t1</name>
</gene>
<comment type="subcellular location">
    <subcellularLocation>
        <location evidence="1">Membrane</location>
        <topology evidence="1">Multi-pass membrane protein</topology>
    </subcellularLocation>
</comment>
<comment type="similarity">
    <text evidence="2">Belongs to the peptidase S54 family.</text>
</comment>
<keyword evidence="5 7" id="KW-0472">Membrane</keyword>
<evidence type="ECO:0000256" key="4">
    <source>
        <dbReference type="ARBA" id="ARBA00022989"/>
    </source>
</evidence>
<keyword evidence="4 7" id="KW-1133">Transmembrane helix</keyword>
<feature type="transmembrane region" description="Helical" evidence="7">
    <location>
        <begin position="352"/>
        <end position="373"/>
    </location>
</feature>
<sequence>MIVLAKRSAAAPAALAILSYQAKRSHHPAGRYKLFRAPIACARNDKADIIDVEATAVEKPPLENSHGKEHTTSSPLQHVSSNTLQEEVQAAEVEDLSSKSPEEENVDAKLAASEEAEVEELKQQLMIKLKLLAAGKFEQSGTSMSANEETSERTGGDAESSTKVAPRGTIVSKLLAISTLALFAFQWWPLMPVLMEGIRTLNPEVFLAFLLALPETDLVMSLKLDVIQVATAGHAAQCASVITSCFVHSGLLPLLMSMSVFLEVGGDIEWNYSPLVLLIHIVMCGMGAAVTQLLLQPWNFGISGTGVVVGLVIATLVHQIRAGITPVQLSTKSKVLLLASPLLAAYQPQFGLWGLLGATLAGAIAGVSCFAVLTTLRYLLLVPPFLLICALEIAYKVLKGVPNILLFPFRIVLFLVKLTVQIVLTVISTIREMK</sequence>
<keyword evidence="3 7" id="KW-0812">Transmembrane</keyword>
<evidence type="ECO:0000313" key="9">
    <source>
        <dbReference type="EMBL" id="GAX83749.1"/>
    </source>
</evidence>
<dbReference type="PANTHER" id="PTHR43731:SF26">
    <property type="entry name" value="RHOMBOID-LIKE PROTEIN 10, CHLOROPLASTIC"/>
    <property type="match status" value="1"/>
</dbReference>
<feature type="transmembrane region" description="Helical" evidence="7">
    <location>
        <begin position="170"/>
        <end position="188"/>
    </location>
</feature>
<feature type="region of interest" description="Disordered" evidence="6">
    <location>
        <begin position="57"/>
        <end position="80"/>
    </location>
</feature>
<proteinExistence type="inferred from homology"/>
<evidence type="ECO:0000256" key="6">
    <source>
        <dbReference type="SAM" id="MobiDB-lite"/>
    </source>
</evidence>
<feature type="transmembrane region" description="Helical" evidence="7">
    <location>
        <begin position="241"/>
        <end position="262"/>
    </location>
</feature>
<feature type="transmembrane region" description="Helical" evidence="7">
    <location>
        <begin position="404"/>
        <end position="427"/>
    </location>
</feature>
<name>A0A250XLE6_9CHLO</name>
<dbReference type="AlphaFoldDB" id="A0A250XLE6"/>